<evidence type="ECO:0000313" key="2">
    <source>
        <dbReference type="EMBL" id="AGB38848.1"/>
    </source>
</evidence>
<dbReference type="EMBL" id="CP003929">
    <property type="protein sequence ID" value="AGB38848.1"/>
    <property type="molecule type" value="Genomic_DNA"/>
</dbReference>
<dbReference type="HOGENOM" id="CLU_131305_0_0_2"/>
<dbReference type="InterPro" id="IPR036388">
    <property type="entry name" value="WH-like_DNA-bd_sf"/>
</dbReference>
<keyword evidence="3" id="KW-1185">Reference proteome</keyword>
<dbReference type="Gene3D" id="1.10.10.10">
    <property type="entry name" value="Winged helix-like DNA-binding domain superfamily/Winged helix DNA-binding domain"/>
    <property type="match status" value="1"/>
</dbReference>
<evidence type="ECO:0000259" key="1">
    <source>
        <dbReference type="Pfam" id="PF24035"/>
    </source>
</evidence>
<organism evidence="2 3">
    <name type="scientific">Natronococcus occultus SP4</name>
    <dbReference type="NCBI Taxonomy" id="694430"/>
    <lineage>
        <taxon>Archaea</taxon>
        <taxon>Methanobacteriati</taxon>
        <taxon>Methanobacteriota</taxon>
        <taxon>Stenosarchaea group</taxon>
        <taxon>Halobacteria</taxon>
        <taxon>Halobacteriales</taxon>
        <taxon>Natrialbaceae</taxon>
        <taxon>Natronococcus</taxon>
    </lineage>
</organism>
<reference evidence="2 3" key="1">
    <citation type="submission" date="2012-11" db="EMBL/GenBank/DDBJ databases">
        <title>FINISHED of Natronococcus occultus SP4, DSM 3396.</title>
        <authorList>
            <consortium name="DOE Joint Genome Institute"/>
            <person name="Eisen J."/>
            <person name="Huntemann M."/>
            <person name="Wei C.-L."/>
            <person name="Han J."/>
            <person name="Detter J.C."/>
            <person name="Han C."/>
            <person name="Tapia R."/>
            <person name="Chen A."/>
            <person name="Kyrpides N."/>
            <person name="Mavromatis K."/>
            <person name="Markowitz V."/>
            <person name="Szeto E."/>
            <person name="Ivanova N."/>
            <person name="Mikhailova N."/>
            <person name="Ovchinnikova G."/>
            <person name="Pagani I."/>
            <person name="Pati A."/>
            <person name="Goodwin L."/>
            <person name="Nordberg H.P."/>
            <person name="Cantor M.N."/>
            <person name="Hua S.X."/>
            <person name="Woyke T."/>
            <person name="Eisen J."/>
            <person name="Klenk H.-P."/>
            <person name="Klenk H.-P."/>
        </authorList>
    </citation>
    <scope>NUCLEOTIDE SEQUENCE [LARGE SCALE GENOMIC DNA]</scope>
    <source>
        <strain evidence="2 3">SP4</strain>
    </source>
</reference>
<dbReference type="Proteomes" id="UP000010878">
    <property type="component" value="Chromosome"/>
</dbReference>
<accession>L0K427</accession>
<dbReference type="AlphaFoldDB" id="L0K427"/>
<sequence>MPSRRTLMETHEAFAILADTDRQHVLTELLENDGRATVGALADQLAARQQNRAAELEREHAKLRLVHDHLPRLAAHDVIEYDRENGVVVLEDVADLEPYLTDPTRRRTIPLDP</sequence>
<dbReference type="Pfam" id="PF24035">
    <property type="entry name" value="DUF7344"/>
    <property type="match status" value="1"/>
</dbReference>
<dbReference type="eggNOG" id="arCOG03828">
    <property type="taxonomic scope" value="Archaea"/>
</dbReference>
<protein>
    <recommendedName>
        <fullName evidence="1">DUF7344 domain-containing protein</fullName>
    </recommendedName>
</protein>
<name>L0K427_9EURY</name>
<gene>
    <name evidence="2" type="ORF">Natoc_3105</name>
</gene>
<dbReference type="InterPro" id="IPR055768">
    <property type="entry name" value="DUF7344"/>
</dbReference>
<dbReference type="KEGG" id="nou:Natoc_3105"/>
<feature type="domain" description="DUF7344" evidence="1">
    <location>
        <begin position="14"/>
        <end position="88"/>
    </location>
</feature>
<proteinExistence type="predicted"/>
<evidence type="ECO:0000313" key="3">
    <source>
        <dbReference type="Proteomes" id="UP000010878"/>
    </source>
</evidence>